<evidence type="ECO:0000313" key="2">
    <source>
        <dbReference type="Proteomes" id="UP000437562"/>
    </source>
</evidence>
<evidence type="ECO:0000313" key="1">
    <source>
        <dbReference type="EMBL" id="VXB48516.1"/>
    </source>
</evidence>
<sequence length="58" mass="6963">MDHLVKYLESFVEVVIGTHMFEKYVYFNYNKNTQAIVEWTKVKQKTGVCRLLFLSILF</sequence>
<proteinExistence type="predicted"/>
<organism evidence="1 2">
    <name type="scientific">Bacillus mycoides</name>
    <dbReference type="NCBI Taxonomy" id="1405"/>
    <lineage>
        <taxon>Bacteria</taxon>
        <taxon>Bacillati</taxon>
        <taxon>Bacillota</taxon>
        <taxon>Bacilli</taxon>
        <taxon>Bacillales</taxon>
        <taxon>Bacillaceae</taxon>
        <taxon>Bacillus</taxon>
        <taxon>Bacillus cereus group</taxon>
    </lineage>
</organism>
<accession>A0A653R0J9</accession>
<name>A0A653R0J9_BACMY</name>
<dbReference type="Proteomes" id="UP000437562">
    <property type="component" value="Unassembled WGS sequence"/>
</dbReference>
<gene>
    <name evidence="1" type="ORF">BACI71_110600</name>
</gene>
<dbReference type="EMBL" id="CABWMC010000003">
    <property type="protein sequence ID" value="VXB48516.1"/>
    <property type="molecule type" value="Genomic_DNA"/>
</dbReference>
<protein>
    <submittedName>
        <fullName evidence="1">Uncharacterized protein</fullName>
    </submittedName>
</protein>
<reference evidence="1 2" key="1">
    <citation type="submission" date="2019-10" db="EMBL/GenBank/DDBJ databases">
        <authorList>
            <person name="Karimi E."/>
        </authorList>
    </citation>
    <scope>NUCLEOTIDE SEQUENCE [LARGE SCALE GENOMIC DNA]</scope>
    <source>
        <strain evidence="1">Bacillus sp. 71</strain>
    </source>
</reference>
<dbReference type="AlphaFoldDB" id="A0A653R0J9"/>